<dbReference type="CDD" id="cd08417">
    <property type="entry name" value="PBP2_Nitroaromatics_like"/>
    <property type="match status" value="1"/>
</dbReference>
<keyword evidence="3" id="KW-0238">DNA-binding</keyword>
<evidence type="ECO:0000256" key="3">
    <source>
        <dbReference type="ARBA" id="ARBA00023125"/>
    </source>
</evidence>
<evidence type="ECO:0000259" key="5">
    <source>
        <dbReference type="PROSITE" id="PS50931"/>
    </source>
</evidence>
<accession>A0A085USE2</accession>
<evidence type="ECO:0000313" key="6">
    <source>
        <dbReference type="EMBL" id="KFE46105.1"/>
    </source>
</evidence>
<evidence type="ECO:0000313" key="7">
    <source>
        <dbReference type="Proteomes" id="UP000028643"/>
    </source>
</evidence>
<dbReference type="PROSITE" id="PS50931">
    <property type="entry name" value="HTH_LYSR"/>
    <property type="match status" value="1"/>
</dbReference>
<dbReference type="Pfam" id="PF00126">
    <property type="entry name" value="HTH_1"/>
    <property type="match status" value="1"/>
</dbReference>
<dbReference type="InterPro" id="IPR050389">
    <property type="entry name" value="LysR-type_TF"/>
</dbReference>
<comment type="similarity">
    <text evidence="1">Belongs to the LysR transcriptional regulatory family.</text>
</comment>
<organism evidence="6 7">
    <name type="scientific">Pseudomonas syringae</name>
    <dbReference type="NCBI Taxonomy" id="317"/>
    <lineage>
        <taxon>Bacteria</taxon>
        <taxon>Pseudomonadati</taxon>
        <taxon>Pseudomonadota</taxon>
        <taxon>Gammaproteobacteria</taxon>
        <taxon>Pseudomonadales</taxon>
        <taxon>Pseudomonadaceae</taxon>
        <taxon>Pseudomonas</taxon>
    </lineage>
</organism>
<dbReference type="RefSeq" id="WP_020292843.1">
    <property type="nucleotide sequence ID" value="NZ_JPQT01000139.1"/>
</dbReference>
<protein>
    <submittedName>
        <fullName evidence="6">LysR family transcriptional regulator</fullName>
    </submittedName>
</protein>
<dbReference type="InterPro" id="IPR036388">
    <property type="entry name" value="WH-like_DNA-bd_sf"/>
</dbReference>
<dbReference type="SUPFAM" id="SSF46785">
    <property type="entry name" value="Winged helix' DNA-binding domain"/>
    <property type="match status" value="1"/>
</dbReference>
<dbReference type="InterPro" id="IPR005119">
    <property type="entry name" value="LysR_subst-bd"/>
</dbReference>
<dbReference type="GO" id="GO:0003700">
    <property type="term" value="F:DNA-binding transcription factor activity"/>
    <property type="evidence" value="ECO:0007669"/>
    <property type="project" value="InterPro"/>
</dbReference>
<feature type="domain" description="HTH lysR-type" evidence="5">
    <location>
        <begin position="11"/>
        <end position="68"/>
    </location>
</feature>
<evidence type="ECO:0000256" key="1">
    <source>
        <dbReference type="ARBA" id="ARBA00009437"/>
    </source>
</evidence>
<dbReference type="Proteomes" id="UP000028643">
    <property type="component" value="Unassembled WGS sequence"/>
</dbReference>
<dbReference type="GO" id="GO:0003677">
    <property type="term" value="F:DNA binding"/>
    <property type="evidence" value="ECO:0007669"/>
    <property type="project" value="UniProtKB-KW"/>
</dbReference>
<evidence type="ECO:0000256" key="2">
    <source>
        <dbReference type="ARBA" id="ARBA00023015"/>
    </source>
</evidence>
<dbReference type="AlphaFoldDB" id="A0A085USE2"/>
<sequence>MHNNNNVPKKVDIQDLTVFVSMYEQRNLTLVADALDVSQAAVSNSLKKLRAHFDDELFICTRNGMRPTRKASAMHGHVLLILQRFELCQSGLELFDPANRQTMFTVCAPEYFQLLVLPHLMRSFIASGYAVTVEVRTLEKELPVGGLRDNVIDLALCFSPDFERIPAGLMSQVLLEDDLVCVMDREFAPPTPAIDAKAFAARPHVYPVTWTSDTNLVDAWLQRQDLQRQIMARANSYTAALQMVVDTDFVLTMPRRIQTLLGNEPWVAVCEMPADLPGFTLDMVWSEQASQDEANAWFREQIVKVCAEQGLL</sequence>
<dbReference type="Gene3D" id="3.40.190.10">
    <property type="entry name" value="Periplasmic binding protein-like II"/>
    <property type="match status" value="2"/>
</dbReference>
<comment type="caution">
    <text evidence="6">The sequence shown here is derived from an EMBL/GenBank/DDBJ whole genome shotgun (WGS) entry which is preliminary data.</text>
</comment>
<dbReference type="PATRIC" id="fig|317.174.peg.5205"/>
<dbReference type="PANTHER" id="PTHR30118:SF15">
    <property type="entry name" value="TRANSCRIPTIONAL REGULATORY PROTEIN"/>
    <property type="match status" value="1"/>
</dbReference>
<dbReference type="InterPro" id="IPR037402">
    <property type="entry name" value="YidZ_PBP2"/>
</dbReference>
<name>A0A085USE2_PSESX</name>
<dbReference type="InterPro" id="IPR036390">
    <property type="entry name" value="WH_DNA-bd_sf"/>
</dbReference>
<dbReference type="InterPro" id="IPR000847">
    <property type="entry name" value="LysR_HTH_N"/>
</dbReference>
<dbReference type="SUPFAM" id="SSF53850">
    <property type="entry name" value="Periplasmic binding protein-like II"/>
    <property type="match status" value="1"/>
</dbReference>
<gene>
    <name evidence="6" type="ORF">IV02_25490</name>
</gene>
<evidence type="ECO:0000256" key="4">
    <source>
        <dbReference type="ARBA" id="ARBA00023163"/>
    </source>
</evidence>
<reference evidence="6 7" key="1">
    <citation type="submission" date="2014-07" db="EMBL/GenBank/DDBJ databases">
        <title>Draft Genome Sequences of Environmental Pseudomonas syringae strains.</title>
        <authorList>
            <person name="Baltrus D.A."/>
            <person name="Berge O."/>
            <person name="Morris C."/>
        </authorList>
    </citation>
    <scope>NUCLEOTIDE SEQUENCE [LARGE SCALE GENOMIC DNA]</scope>
    <source>
        <strain evidence="6 7">CEB003</strain>
    </source>
</reference>
<dbReference type="PANTHER" id="PTHR30118">
    <property type="entry name" value="HTH-TYPE TRANSCRIPTIONAL REGULATOR LEUO-RELATED"/>
    <property type="match status" value="1"/>
</dbReference>
<keyword evidence="4" id="KW-0804">Transcription</keyword>
<dbReference type="Gene3D" id="1.10.10.10">
    <property type="entry name" value="Winged helix-like DNA-binding domain superfamily/Winged helix DNA-binding domain"/>
    <property type="match status" value="1"/>
</dbReference>
<dbReference type="Pfam" id="PF03466">
    <property type="entry name" value="LysR_substrate"/>
    <property type="match status" value="1"/>
</dbReference>
<proteinExistence type="inferred from homology"/>
<dbReference type="EMBL" id="JPQT01000139">
    <property type="protein sequence ID" value="KFE46105.1"/>
    <property type="molecule type" value="Genomic_DNA"/>
</dbReference>
<keyword evidence="2" id="KW-0805">Transcription regulation</keyword>